<feature type="domain" description="Cadherin" evidence="19">
    <location>
        <begin position="2574"/>
        <end position="2673"/>
    </location>
</feature>
<dbReference type="GO" id="GO:0048589">
    <property type="term" value="P:developmental growth"/>
    <property type="evidence" value="ECO:0007669"/>
    <property type="project" value="UniProtKB-ARBA"/>
</dbReference>
<feature type="disulfide bond" evidence="14">
    <location>
        <begin position="3863"/>
        <end position="3872"/>
    </location>
</feature>
<feature type="domain" description="Cadherin" evidence="19">
    <location>
        <begin position="2393"/>
        <end position="2466"/>
    </location>
</feature>
<evidence type="ECO:0000256" key="9">
    <source>
        <dbReference type="ARBA" id="ARBA00022989"/>
    </source>
</evidence>
<feature type="domain" description="Cadherin" evidence="19">
    <location>
        <begin position="870"/>
        <end position="1006"/>
    </location>
</feature>
<feature type="domain" description="EGF-like" evidence="18">
    <location>
        <begin position="3799"/>
        <end position="3835"/>
    </location>
</feature>
<dbReference type="Pfam" id="PF02210">
    <property type="entry name" value="Laminin_G_2"/>
    <property type="match status" value="1"/>
</dbReference>
<dbReference type="InterPro" id="IPR050971">
    <property type="entry name" value="Cadherin-domain_protein"/>
</dbReference>
<dbReference type="InterPro" id="IPR001881">
    <property type="entry name" value="EGF-like_Ca-bd_dom"/>
</dbReference>
<dbReference type="FunFam" id="2.60.40.60:FF:000066">
    <property type="entry name" value="FAT atypical cadherin 1"/>
    <property type="match status" value="1"/>
</dbReference>
<dbReference type="PRINTS" id="PR00205">
    <property type="entry name" value="CADHERIN"/>
</dbReference>
<feature type="domain" description="Cadherin" evidence="19">
    <location>
        <begin position="546"/>
        <end position="659"/>
    </location>
</feature>
<dbReference type="FunFam" id="2.60.40.60:FF:000061">
    <property type="entry name" value="FAT atypical cadherin 3"/>
    <property type="match status" value="1"/>
</dbReference>
<keyword evidence="5" id="KW-0732">Signal</keyword>
<feature type="domain" description="Cadherin" evidence="19">
    <location>
        <begin position="1415"/>
        <end position="1528"/>
    </location>
</feature>
<feature type="domain" description="Cadherin" evidence="19">
    <location>
        <begin position="2054"/>
        <end position="2155"/>
    </location>
</feature>
<dbReference type="FunFam" id="2.60.40.60:FF:000084">
    <property type="entry name" value="FAT atypical cadherin 3"/>
    <property type="match status" value="1"/>
</dbReference>
<dbReference type="FunFam" id="2.60.40.60:FF:000059">
    <property type="entry name" value="FAT atypical cadherin 3"/>
    <property type="match status" value="1"/>
</dbReference>
<dbReference type="CDD" id="cd00110">
    <property type="entry name" value="LamG"/>
    <property type="match status" value="1"/>
</dbReference>
<dbReference type="SMART" id="SM00179">
    <property type="entry name" value="EGF_CA"/>
    <property type="match status" value="4"/>
</dbReference>
<dbReference type="GO" id="GO:0008104">
    <property type="term" value="P:intracellular protein localization"/>
    <property type="evidence" value="ECO:0007669"/>
    <property type="project" value="UniProtKB-ARBA"/>
</dbReference>
<dbReference type="FunFam" id="2.60.40.60:FF:000116">
    <property type="entry name" value="Dachsous cadherin-related 2"/>
    <property type="match status" value="1"/>
</dbReference>
<feature type="domain" description="Cadherin" evidence="19">
    <location>
        <begin position="2156"/>
        <end position="2258"/>
    </location>
</feature>
<dbReference type="OrthoDB" id="6252479at2759"/>
<evidence type="ECO:0000259" key="18">
    <source>
        <dbReference type="PROSITE" id="PS50026"/>
    </source>
</evidence>
<feature type="domain" description="EGF-like" evidence="18">
    <location>
        <begin position="3837"/>
        <end position="3873"/>
    </location>
</feature>
<dbReference type="PANTHER" id="PTHR24025:SF31">
    <property type="entry name" value="NEURAL-CADHERIN"/>
    <property type="match status" value="1"/>
</dbReference>
<evidence type="ECO:0000256" key="4">
    <source>
        <dbReference type="ARBA" id="ARBA00022692"/>
    </source>
</evidence>
<dbReference type="PROSITE" id="PS01187">
    <property type="entry name" value="EGF_CA"/>
    <property type="match status" value="1"/>
</dbReference>
<feature type="disulfide bond" evidence="14">
    <location>
        <begin position="3825"/>
        <end position="3834"/>
    </location>
</feature>
<dbReference type="FunFam" id="2.60.40.60:FF:000015">
    <property type="entry name" value="FAT atypical cadherin 1"/>
    <property type="match status" value="2"/>
</dbReference>
<feature type="domain" description="Cadherin" evidence="19">
    <location>
        <begin position="3214"/>
        <end position="3313"/>
    </location>
</feature>
<evidence type="ECO:0000256" key="15">
    <source>
        <dbReference type="SAM" id="MobiDB-lite"/>
    </source>
</evidence>
<evidence type="ECO:0000256" key="5">
    <source>
        <dbReference type="ARBA" id="ARBA00022729"/>
    </source>
</evidence>
<proteinExistence type="predicted"/>
<evidence type="ECO:0000313" key="20">
    <source>
        <dbReference type="Proteomes" id="UP000504606"/>
    </source>
</evidence>
<feature type="domain" description="Cadherin" evidence="19">
    <location>
        <begin position="2994"/>
        <end position="3098"/>
    </location>
</feature>
<keyword evidence="7 13" id="KW-0106">Calcium</keyword>
<evidence type="ECO:0000259" key="19">
    <source>
        <dbReference type="PROSITE" id="PS50268"/>
    </source>
</evidence>
<evidence type="ECO:0000256" key="6">
    <source>
        <dbReference type="ARBA" id="ARBA00022737"/>
    </source>
</evidence>
<dbReference type="PROSITE" id="PS00232">
    <property type="entry name" value="CADHERIN_1"/>
    <property type="match status" value="14"/>
</dbReference>
<dbReference type="FunFam" id="2.60.40.60:FF:000024">
    <property type="entry name" value="FAT atypical cadherin 3"/>
    <property type="match status" value="1"/>
</dbReference>
<feature type="disulfide bond" evidence="14">
    <location>
        <begin position="3788"/>
        <end position="3797"/>
    </location>
</feature>
<feature type="region of interest" description="Disordered" evidence="15">
    <location>
        <begin position="4076"/>
        <end position="4104"/>
    </location>
</feature>
<dbReference type="PANTHER" id="PTHR24025">
    <property type="entry name" value="DESMOGLEIN FAMILY MEMBER"/>
    <property type="match status" value="1"/>
</dbReference>
<dbReference type="PROSITE" id="PS50268">
    <property type="entry name" value="CADHERIN_2"/>
    <property type="match status" value="31"/>
</dbReference>
<dbReference type="FunFam" id="2.60.40.60:FF:000021">
    <property type="entry name" value="FAT atypical cadherin 1"/>
    <property type="match status" value="2"/>
</dbReference>
<keyword evidence="6" id="KW-0677">Repeat</keyword>
<comment type="subcellular location">
    <subcellularLocation>
        <location evidence="1">Cell membrane</location>
        <topology evidence="1">Single-pass type I membrane protein</topology>
    </subcellularLocation>
</comment>
<feature type="domain" description="EGF-like" evidence="18">
    <location>
        <begin position="3718"/>
        <end position="3759"/>
    </location>
</feature>
<feature type="domain" description="Cadherin" evidence="19">
    <location>
        <begin position="2674"/>
        <end position="2779"/>
    </location>
</feature>
<dbReference type="SUPFAM" id="SSF57196">
    <property type="entry name" value="EGF/Laminin"/>
    <property type="match status" value="3"/>
</dbReference>
<dbReference type="FunFam" id="2.60.40.60:FF:000039">
    <property type="entry name" value="FAT atypical cadherin 3"/>
    <property type="match status" value="1"/>
</dbReference>
<dbReference type="Pfam" id="PF00008">
    <property type="entry name" value="EGF"/>
    <property type="match status" value="1"/>
</dbReference>
<dbReference type="GO" id="GO:0007424">
    <property type="term" value="P:open tracheal system development"/>
    <property type="evidence" value="ECO:0007669"/>
    <property type="project" value="UniProtKB-ARBA"/>
</dbReference>
<keyword evidence="10 16" id="KW-0472">Membrane</keyword>
<dbReference type="FunFam" id="2.60.40.60:FF:000033">
    <property type="entry name" value="FAT atypical cadherin 1"/>
    <property type="match status" value="1"/>
</dbReference>
<dbReference type="GO" id="GO:0007010">
    <property type="term" value="P:cytoskeleton organization"/>
    <property type="evidence" value="ECO:0007669"/>
    <property type="project" value="UniProtKB-ARBA"/>
</dbReference>
<feature type="domain" description="EGF-like" evidence="18">
    <location>
        <begin position="3761"/>
        <end position="3798"/>
    </location>
</feature>
<evidence type="ECO:0000256" key="1">
    <source>
        <dbReference type="ARBA" id="ARBA00004251"/>
    </source>
</evidence>
<keyword evidence="2" id="KW-1003">Cell membrane</keyword>
<feature type="domain" description="Cadherin" evidence="19">
    <location>
        <begin position="2889"/>
        <end position="2993"/>
    </location>
</feature>
<feature type="domain" description="Cadherin" evidence="19">
    <location>
        <begin position="1837"/>
        <end position="1946"/>
    </location>
</feature>
<feature type="domain" description="Cadherin" evidence="19">
    <location>
        <begin position="1106"/>
        <end position="1211"/>
    </location>
</feature>
<feature type="domain" description="Cadherin" evidence="19">
    <location>
        <begin position="338"/>
        <end position="442"/>
    </location>
</feature>
<evidence type="ECO:0000256" key="16">
    <source>
        <dbReference type="SAM" id="Phobius"/>
    </source>
</evidence>
<dbReference type="GeneID" id="113210468"/>
<dbReference type="FunFam" id="2.60.40.60:FF:000005">
    <property type="entry name" value="Protocadherin 9"/>
    <property type="match status" value="2"/>
</dbReference>
<dbReference type="GO" id="GO:0050839">
    <property type="term" value="F:cell adhesion molecule binding"/>
    <property type="evidence" value="ECO:0007669"/>
    <property type="project" value="UniProtKB-ARBA"/>
</dbReference>
<dbReference type="KEGG" id="foc:113210468"/>
<dbReference type="FunFam" id="2.60.40.60:FF:000041">
    <property type="entry name" value="FAT atypical cadherin 1"/>
    <property type="match status" value="1"/>
</dbReference>
<feature type="domain" description="Cadherin" evidence="19">
    <location>
        <begin position="1212"/>
        <end position="1316"/>
    </location>
</feature>
<feature type="domain" description="Laminin G" evidence="17">
    <location>
        <begin position="3523"/>
        <end position="3713"/>
    </location>
</feature>
<dbReference type="FunFam" id="2.60.40.60:FF:000080">
    <property type="entry name" value="FAT atypical cadherin 1"/>
    <property type="match status" value="1"/>
</dbReference>
<dbReference type="FunFam" id="2.60.40.60:FF:000013">
    <property type="entry name" value="Cadherin EGF LAG seven-pass G-type receptor"/>
    <property type="match status" value="2"/>
</dbReference>
<comment type="caution">
    <text evidence="14">Lacks conserved residue(s) required for the propagation of feature annotation.</text>
</comment>
<dbReference type="PROSITE" id="PS50026">
    <property type="entry name" value="EGF_3"/>
    <property type="match status" value="5"/>
</dbReference>
<dbReference type="FunFam" id="2.60.40.60:FF:000032">
    <property type="entry name" value="FAT atypical cadherin 1"/>
    <property type="match status" value="1"/>
</dbReference>
<reference evidence="21" key="1">
    <citation type="submission" date="2025-08" db="UniProtKB">
        <authorList>
            <consortium name="RefSeq"/>
        </authorList>
    </citation>
    <scope>IDENTIFICATION</scope>
    <source>
        <tissue evidence="21">Whole organism</tissue>
    </source>
</reference>
<dbReference type="PROSITE" id="PS00022">
    <property type="entry name" value="EGF_1"/>
    <property type="match status" value="5"/>
</dbReference>
<evidence type="ECO:0000256" key="11">
    <source>
        <dbReference type="ARBA" id="ARBA00023157"/>
    </source>
</evidence>
<keyword evidence="8" id="KW-0130">Cell adhesion</keyword>
<dbReference type="SUPFAM" id="SSF49313">
    <property type="entry name" value="Cadherin-like"/>
    <property type="match status" value="31"/>
</dbReference>
<protein>
    <submittedName>
        <fullName evidence="21">Fat-like cadherin-related tumor suppressor homolog isoform X1</fullName>
    </submittedName>
</protein>
<feature type="domain" description="Cadherin" evidence="19">
    <location>
        <begin position="443"/>
        <end position="545"/>
    </location>
</feature>
<accession>A0A9C6U149</accession>
<keyword evidence="9 16" id="KW-1133">Transmembrane helix</keyword>
<evidence type="ECO:0000313" key="21">
    <source>
        <dbReference type="RefSeq" id="XP_052121152.1"/>
    </source>
</evidence>
<dbReference type="Gene3D" id="2.60.120.200">
    <property type="match status" value="1"/>
</dbReference>
<feature type="disulfide bond" evidence="14">
    <location>
        <begin position="3749"/>
        <end position="3758"/>
    </location>
</feature>
<dbReference type="GO" id="GO:0005911">
    <property type="term" value="C:cell-cell junction"/>
    <property type="evidence" value="ECO:0007669"/>
    <property type="project" value="TreeGrafter"/>
</dbReference>
<dbReference type="GO" id="GO:0048513">
    <property type="term" value="P:animal organ development"/>
    <property type="evidence" value="ECO:0007669"/>
    <property type="project" value="UniProtKB-ARBA"/>
</dbReference>
<keyword evidence="20" id="KW-1185">Reference proteome</keyword>
<dbReference type="PROSITE" id="PS50025">
    <property type="entry name" value="LAM_G_DOMAIN"/>
    <property type="match status" value="1"/>
</dbReference>
<dbReference type="InterPro" id="IPR018097">
    <property type="entry name" value="EGF_Ca-bd_CS"/>
</dbReference>
<dbReference type="GO" id="GO:0001736">
    <property type="term" value="P:establishment of planar polarity"/>
    <property type="evidence" value="ECO:0007669"/>
    <property type="project" value="UniProtKB-ARBA"/>
</dbReference>
<feature type="domain" description="Cadherin" evidence="19">
    <location>
        <begin position="3099"/>
        <end position="3203"/>
    </location>
</feature>
<dbReference type="Pfam" id="PF00028">
    <property type="entry name" value="Cadherin"/>
    <property type="match status" value="28"/>
</dbReference>
<feature type="domain" description="Cadherin" evidence="19">
    <location>
        <begin position="186"/>
        <end position="282"/>
    </location>
</feature>
<feature type="domain" description="Cadherin" evidence="19">
    <location>
        <begin position="1736"/>
        <end position="1836"/>
    </location>
</feature>
<evidence type="ECO:0000256" key="12">
    <source>
        <dbReference type="ARBA" id="ARBA00023180"/>
    </source>
</evidence>
<dbReference type="InterPro" id="IPR001791">
    <property type="entry name" value="Laminin_G"/>
</dbReference>
<keyword evidence="4 16" id="KW-0812">Transmembrane</keyword>
<dbReference type="FunFam" id="2.60.40.60:FF:000397">
    <property type="entry name" value="Fat-like cadherin-related tumor suppressor homolog"/>
    <property type="match status" value="1"/>
</dbReference>
<dbReference type="CTD" id="40191"/>
<evidence type="ECO:0000256" key="3">
    <source>
        <dbReference type="ARBA" id="ARBA00022536"/>
    </source>
</evidence>
<dbReference type="InterPro" id="IPR002126">
    <property type="entry name" value="Cadherin-like_dom"/>
</dbReference>
<feature type="domain" description="EGF-like" evidence="18">
    <location>
        <begin position="3471"/>
        <end position="3509"/>
    </location>
</feature>
<name>A0A9C6U149_FRAOC</name>
<dbReference type="GO" id="GO:0005509">
    <property type="term" value="F:calcium ion binding"/>
    <property type="evidence" value="ECO:0007669"/>
    <property type="project" value="UniProtKB-UniRule"/>
</dbReference>
<dbReference type="FunFam" id="2.60.40.60:FF:000037">
    <property type="entry name" value="FAT atypical cadherin 1"/>
    <property type="match status" value="1"/>
</dbReference>
<dbReference type="SMART" id="SM00112">
    <property type="entry name" value="CA"/>
    <property type="match status" value="31"/>
</dbReference>
<feature type="domain" description="Cadherin" evidence="19">
    <location>
        <begin position="765"/>
        <end position="869"/>
    </location>
</feature>
<evidence type="ECO:0000259" key="17">
    <source>
        <dbReference type="PROSITE" id="PS50025"/>
    </source>
</evidence>
<dbReference type="InterPro" id="IPR000742">
    <property type="entry name" value="EGF"/>
</dbReference>
<dbReference type="SMART" id="SM00181">
    <property type="entry name" value="EGF"/>
    <property type="match status" value="6"/>
</dbReference>
<feature type="domain" description="Cadherin" evidence="19">
    <location>
        <begin position="2780"/>
        <end position="2888"/>
    </location>
</feature>
<feature type="disulfide bond" evidence="14">
    <location>
        <begin position="3480"/>
        <end position="3497"/>
    </location>
</feature>
<keyword evidence="3 14" id="KW-0245">EGF-like domain</keyword>
<dbReference type="CDD" id="cd00054">
    <property type="entry name" value="EGF_CA"/>
    <property type="match status" value="4"/>
</dbReference>
<dbReference type="InterPro" id="IPR000152">
    <property type="entry name" value="EGF-type_Asp/Asn_hydroxyl_site"/>
</dbReference>
<evidence type="ECO:0000256" key="7">
    <source>
        <dbReference type="ARBA" id="ARBA00022837"/>
    </source>
</evidence>
<feature type="domain" description="Cadherin" evidence="19">
    <location>
        <begin position="2"/>
        <end position="71"/>
    </location>
</feature>
<dbReference type="InterPro" id="IPR015919">
    <property type="entry name" value="Cadherin-like_sf"/>
</dbReference>
<feature type="domain" description="Cadherin" evidence="19">
    <location>
        <begin position="1631"/>
        <end position="1735"/>
    </location>
</feature>
<dbReference type="PROSITE" id="PS00010">
    <property type="entry name" value="ASX_HYDROXYL"/>
    <property type="match status" value="1"/>
</dbReference>
<evidence type="ECO:0000256" key="13">
    <source>
        <dbReference type="PROSITE-ProRule" id="PRU00043"/>
    </source>
</evidence>
<dbReference type="CDD" id="cd11304">
    <property type="entry name" value="Cadherin_repeat"/>
    <property type="match status" value="31"/>
</dbReference>
<sequence length="4208" mass="463706">MEIVGGNQDGVFWLHPDTGMLYTAKLLDAELKTSYALTVSALDQGNAGARKQSSARVQVTVLDANDNDPVFETPEQTVWVNENEPPGQQVARVVARDRDSGENAYISYLIANLGPVPFEVDHFTGWVRTTQVLNYEVMKREYVLRIRASDWGLPYRRQTETTLRVHVRDVNDNRPQFERVDCVGHVPRHLAIGTDILTLSAIDFDDGSVITYRLEGGSEDGCFALDSSSGMLQVTCDLADVRAARRELNVTASDGTHFSDVLRLQVNLVNAKRDPVTAAPSTGFHKGYFDCRETGVARRLTEVLAAAERNNAPHVADEEDFPLVPPRYGSNVHAPEFVDFPLEVRVNESLALGAILVRVRARDRDLGYNGKIVYGIASGDSDSLFKIDLESGELRLVGYLDRERESEYLLNVSAWDLGTPSKSTHRVLPVTVLDVNDNAPRFEKPLSSFRVTEDAANGTTIFRLNATDPDAGDNGRVAYSMETDTKDLSVDAVSGVLTVTAPLDRERQEVYEVLVVARDFGNPPQSSTAQVRVTVDDINDNPPRFALPDLSVRVLEDIPAGSVIAVVQASDLDLGLGGEVRYSLTQADDDSQDAEKGAFFRIDALTGTVRTLKDLDYEERQVHVVTVRATDRGTPALWSEAALTVHLIDVNENAHAPLFDDLVQTAAVLENATVGTLVTSVKASDADAPGDDSRITFSIRGGDGQGYFSIDDKGHVRTLVPLDAESRVHYWLTVVAQDHGVVPLSSRLELYIAVLDVNDNAPQPLLASYRGEVAENSPAGKWVAEVRARDRDVTPGKLTYRITAGNPENFFVINPDTGVVTTTERRLDRENQPEHNLEITVSDHGNPPLSSTTRLFVAVQDVNDNAPEFEQTFYHVSVPESSRADAALFQNSTGDADLTDLENGTWEFFEVTSITGDRLLRVLAFDQDVGPNGQVEYSIKSGRGKGKFRIHPYTGTVYSQKSLAGGSEYDLLIRAMDQGTPQRSATTRVSVQIVSVPSSSPHPPQIKTVDQQVQITESDKAKYLVALIQASDEDNDKLWFDIVDGDKRDEFYIGRDQGNVLLAKQLDYETQNFYNLTISVSDMHHTVYTQLYVTVLDTNEHRPEFSDTEYKVEVAESAEVGTSLLELHATDLDGTDRVFYSLHTAQSPTSLELFKLDSVTGILTLSAPLDCETMDEHVLTVMVKDQGTPSKRNYARVHVIVHDFNDHTPEFSSPIIQGRVYESAAPGSAVMQVLATDKDRGKNAEITYGIASGNVGNMFAIDPSLGYLTVARELDISHYPEYMLSIKASDNGVPALSATVPVHIMVTMADNAPPRFIKDQLLAEVYENLPLGTYVKHVEIRSTSSCTLEIVNGDDDGVFLMNPSTGVISTKTPLDYEHKTFYNLTVEATNMAGVKARSHVIVHVLDTNDNAPRFVQNLYIGTLLENVPVGSLVLTNASTPLVIKATDKDSDLNALLHYDIVENLPRKYFHIDSNTGAIRTVNLLDYETMPVFKFHVRVSDRGKPRLTSEVLAEVVLNIVDVNDCAPQFTSDEYNVTLLLPTYLNVAVLQVNATDRDSSPFSPLSYELESNGIQGTFALDSKSGVLTVVDPSKVQQKSLFKLTAKVSDGKFTSAALINIMVQKSENSGLVFQKSTYYANIVENSTKIITVTVVNLLGSALNEHIEFRILNPTDMFEIGETSGAIRTTGKRFDRELQEHHYLIVEARSKDYGEDQTRVAHVTVNVTIIDVNDNCPMFVNLPYYAVASVDSQKGEVITKVQAVDLDSGENGEVRYELKKGHGELFRVSRKSGEIILRQNLEGHNQEYKLLIAAYDGGVNPCSTDVFVHVKVIDRSMPVFNKQFYTVSVPENIELFSPLDLSISAESALGRKLIYSIVKGNDFEEFAVDFNTAGNSDVGTCVLYVIDELDYEHKQSYELTVRAVDSVSGVSSDVLVHVQVEDVNDCPPEFVNDIYTVSVSEAATFGSPLLKVTARDNDTGINAVVRYSIHQDAGNATKYFHIDSEDGSVYLKQALDREKQDSHHFTVIANDSGIPSLTTSAHVWVSVLDMNDNPPKFELPSYSCVLSEDAERGQFVTMVTASDADTVDQGHLIYSIVGGNDLQTFTIQPSTGIIRLINLHQLPFHTAHSLNVSVTDGVYTSFTRVHIEMQPSNHHDPVFSRHLYEATVVENRAPGTRVTILKATDADHGAYGHVSYSISSPLFSEIFSIHKNSGEVTTRVKLDREKRRLYELPVSAADHGGRMGHTVVRIRVIDENDNTPYFLQREYKASVHSNLTINSGFLKVKALDRDEDINAQVEYSIYEKESPGVKDLFGVNRQTGGLYLLKSALSYENQVFQFFVRAQDRGKPSRYADAPVEVYIMGSADVPPVFQRKDEKFFLSEKSPIGTVIAQLKILTNVSVSYRIVSGQEDSSLFAVDEDGTLTLQESLDREVVDHHHIAILAETHTSPSLVAQAEITLKVLDENDNAPQFHSNSYSTVISENVEEKTSVIKVTAEDTDQGYNGEVRYSIEQEDSNISQTFTIDPHSGWISTLVHLDRETRQHYKLNIVASDNGHPKHSTRCIVHIQVQDYNDNPPAFSNNNYKASVNEDALPGTVIIQLATSDADSVKMPVDLYIVSGDPASQLSVRSTGEVYVVRPLDRETVPHYNLQIIATDGKFVASSNVSIEILDANDNPPYCLRHRYRSIVPEDVDTGTFILSVRASDVDEGSHENLRFYLTGTGAEHFSLDKAGGHLRTAHILDRETQSKYLLTAHVQDRDGTTQGWECSSQVEILVADVNDNAPQFTLVSYTASLSEDAQVGTLVAKLHANDNDTGINRKVRYVIVEDDPAFISKPQFKITSDSGIVTLAHHLDREEKDHYNLTVEASDQGTPQLKTRTHLYVKVLDVNDNPPEFVSKLYHALVPELSPIDTTVVKVMATSKDIGVNAEISYSIVSGNGHKKFAIDSKTGVLSIREPLDYEICRSYFLTIEAIDGGEPPLSNQATINISISDGNDNAPIFNQPSYSARIREDADIGGKILQVTASDFDSEKNGEITYKIRGGDNLRQFSIDSSSGYISVAKSLDREVSSSHVLEVEAVDGGIPPLSSIALVNIDISDVNDNAPFFSEKNYTAVVQEDKPLGYALCHLTVSDADTFPNTEPFTFEIVAGNDAGMFRIEQNGDIRTAAKFNHKNKDTYVLQVRVFDYGLPPLSSDTWVVVKVVEESQYPPIVTPLEIWINSFQDNFVGGEVGRIHASDQDVYDQLAYKLVPMATEQPAASQPALFNIISNNGSIVASPQLDVGQYKLNVSVSDGKFVSYATIKVWVELVSDMMLKDSLSISFRRITAQDFLQNHRKGFIRAMHKILAVKAKDVILVSAQDTHPSSLRRMKRSYSNVLMVLFAVRSPNGAGFVPVDNLRNILSSHIEDLETSLGLELYQVAQRHCTDSYCAFGTCEDRVSLNRSAVTVVSTQLSSFVSPHHQLETVCHCSQGYSGERCDSAVNKCANKPCPDNMMCMPDGSALGYSCECPEGIAGPVCQENETNCQNVCYSPRSPMSMTGRSYAHYTITRPWLEKELNVSLRLRTLYPTGNIVYIAGQFDYAILEVVSGIMQFRFELGSGEGIVRVTSIAVDDGHWHEVNLQRKGNSARLVVDKTHVAQGVSPGTAGILNTQIQRGTTKISNLLYFGSEVQQHSTVLGFETLSKGFTGCLDVVQLWGTPVPLHSSSASIYAALKRLTNVQFTCGPPLPPGPCSHHPCLNGGTCRDDNDPSNGGGFSCLCAERFTGVRCERDTSPCASSPCLYGGRCSALPGGTYRCDCEEGLSGKRCEYGHFCSPNPCANELPCEEGDEGPLCKCLVGFTGELCSQDIDECASSPCYSGSTCVNTPGAFYCVCPINMTGIDCGTSVFHTSITSSIYNVTWDEILGITVTLFLIIFSVVGCICYRRFRINRQNNRGGSNINNGTNKDMVLNSTRLTNSDFKRSSKLSNLEVSQREPLSCPARPVSFTPSTHHEQYIAATLNNLDTLRSYGSAGDELENVPADYLRNLNRQSPMNVVGAPIQLPLSEMSKLNNGGKGTEDCYRSPGYHWDISDWSRPCQPPLPNITEVPGSEVPDSSSFHSDESNEGRPNVSLMLPSMGETINGLRDMETLNEEDCVDDSEDIDAHSYLLHPNNYLPHNPLPESDDEDVAPYTYNGRHHQGTSLLRSQSDLSTNLCDIDDSEVEGADIHRPWTKVTQTSV</sequence>
<gene>
    <name evidence="21" type="primary">LOC113210468</name>
</gene>
<feature type="transmembrane region" description="Helical" evidence="16">
    <location>
        <begin position="3893"/>
        <end position="3913"/>
    </location>
</feature>
<dbReference type="InterPro" id="IPR013320">
    <property type="entry name" value="ConA-like_dom_sf"/>
</dbReference>
<dbReference type="GO" id="GO:0005886">
    <property type="term" value="C:plasma membrane"/>
    <property type="evidence" value="ECO:0007669"/>
    <property type="project" value="UniProtKB-SubCell"/>
</dbReference>
<feature type="domain" description="Cadherin" evidence="19">
    <location>
        <begin position="660"/>
        <end position="766"/>
    </location>
</feature>
<organism evidence="20 21">
    <name type="scientific">Frankliniella occidentalis</name>
    <name type="common">Western flower thrips</name>
    <name type="synonym">Euthrips occidentalis</name>
    <dbReference type="NCBI Taxonomy" id="133901"/>
    <lineage>
        <taxon>Eukaryota</taxon>
        <taxon>Metazoa</taxon>
        <taxon>Ecdysozoa</taxon>
        <taxon>Arthropoda</taxon>
        <taxon>Hexapoda</taxon>
        <taxon>Insecta</taxon>
        <taxon>Pterygota</taxon>
        <taxon>Neoptera</taxon>
        <taxon>Paraneoptera</taxon>
        <taxon>Thysanoptera</taxon>
        <taxon>Terebrantia</taxon>
        <taxon>Thripoidea</taxon>
        <taxon>Thripidae</taxon>
        <taxon>Frankliniella</taxon>
    </lineage>
</organism>
<keyword evidence="11 14" id="KW-1015">Disulfide bond</keyword>
<feature type="domain" description="Cadherin" evidence="19">
    <location>
        <begin position="2467"/>
        <end position="2573"/>
    </location>
</feature>
<feature type="domain" description="Cadherin" evidence="19">
    <location>
        <begin position="1947"/>
        <end position="2053"/>
    </location>
</feature>
<feature type="disulfide bond" evidence="14">
    <location>
        <begin position="3499"/>
        <end position="3508"/>
    </location>
</feature>
<dbReference type="FunFam" id="2.60.40.60:FF:000026">
    <property type="entry name" value="FAT atypical cadherin 1"/>
    <property type="match status" value="2"/>
</dbReference>
<feature type="domain" description="Cadherin" evidence="19">
    <location>
        <begin position="72"/>
        <end position="177"/>
    </location>
</feature>
<dbReference type="GO" id="GO:0007156">
    <property type="term" value="P:homophilic cell adhesion via plasma membrane adhesion molecules"/>
    <property type="evidence" value="ECO:0007669"/>
    <property type="project" value="InterPro"/>
</dbReference>
<evidence type="ECO:0000256" key="14">
    <source>
        <dbReference type="PROSITE-ProRule" id="PRU00076"/>
    </source>
</evidence>
<dbReference type="InterPro" id="IPR020894">
    <property type="entry name" value="Cadherin_CS"/>
</dbReference>
<dbReference type="FunFam" id="2.60.40.60:FF:000051">
    <property type="entry name" value="FAT atypical cadherin 1"/>
    <property type="match status" value="1"/>
</dbReference>
<dbReference type="RefSeq" id="XP_052121152.1">
    <property type="nucleotide sequence ID" value="XM_052265192.1"/>
</dbReference>
<feature type="domain" description="Cadherin" evidence="19">
    <location>
        <begin position="1007"/>
        <end position="1105"/>
    </location>
</feature>
<keyword evidence="12" id="KW-0325">Glycoprotein</keyword>
<evidence type="ECO:0000256" key="10">
    <source>
        <dbReference type="ARBA" id="ARBA00023136"/>
    </source>
</evidence>
<dbReference type="Proteomes" id="UP000504606">
    <property type="component" value="Unplaced"/>
</dbReference>
<feature type="domain" description="Cadherin" evidence="19">
    <location>
        <begin position="1317"/>
        <end position="1414"/>
    </location>
</feature>
<dbReference type="PROSITE" id="PS01186">
    <property type="entry name" value="EGF_2"/>
    <property type="match status" value="1"/>
</dbReference>
<dbReference type="GO" id="GO:0030855">
    <property type="term" value="P:epithelial cell differentiation"/>
    <property type="evidence" value="ECO:0007669"/>
    <property type="project" value="UniProtKB-ARBA"/>
</dbReference>
<evidence type="ECO:0000256" key="2">
    <source>
        <dbReference type="ARBA" id="ARBA00022475"/>
    </source>
</evidence>
<dbReference type="Gene3D" id="2.60.40.60">
    <property type="entry name" value="Cadherins"/>
    <property type="match status" value="31"/>
</dbReference>
<dbReference type="SUPFAM" id="SSF49899">
    <property type="entry name" value="Concanavalin A-like lectins/glucanases"/>
    <property type="match status" value="1"/>
</dbReference>
<evidence type="ECO:0000256" key="8">
    <source>
        <dbReference type="ARBA" id="ARBA00022889"/>
    </source>
</evidence>
<feature type="domain" description="Cadherin" evidence="19">
    <location>
        <begin position="2259"/>
        <end position="2366"/>
    </location>
</feature>
<dbReference type="GO" id="GO:0007163">
    <property type="term" value="P:establishment or maintenance of cell polarity"/>
    <property type="evidence" value="ECO:0007669"/>
    <property type="project" value="UniProtKB-ARBA"/>
</dbReference>
<dbReference type="Gene3D" id="2.10.25.10">
    <property type="entry name" value="Laminin"/>
    <property type="match status" value="5"/>
</dbReference>
<dbReference type="FunFam" id="2.60.40.60:FF:000020">
    <property type="entry name" value="Dachsous cadherin-related 1b"/>
    <property type="match status" value="3"/>
</dbReference>
<dbReference type="FunFam" id="2.60.40.60:FF:000100">
    <property type="entry name" value="protocadherin Fat 2"/>
    <property type="match status" value="1"/>
</dbReference>
<feature type="domain" description="Cadherin" evidence="19">
    <location>
        <begin position="1529"/>
        <end position="1630"/>
    </location>
</feature>
<dbReference type="SMART" id="SM00282">
    <property type="entry name" value="LamG"/>
    <property type="match status" value="1"/>
</dbReference>